<evidence type="ECO:0000313" key="2">
    <source>
        <dbReference type="Proteomes" id="UP000503129"/>
    </source>
</evidence>
<sequence length="68" mass="8153">MLEIIINKSVEILFGLLLEKFGEWLLNERNLKLLNHLLKKQILLLYLHWLLLKTPQESLPKQPQQHDI</sequence>
<proteinExistence type="predicted"/>
<dbReference type="EMBL" id="CP030118">
    <property type="protein sequence ID" value="QDL11987.1"/>
    <property type="molecule type" value="Genomic_DNA"/>
</dbReference>
<organism evidence="1 2">
    <name type="scientific">Brasilonema sennae CENA114</name>
    <dbReference type="NCBI Taxonomy" id="415709"/>
    <lineage>
        <taxon>Bacteria</taxon>
        <taxon>Bacillati</taxon>
        <taxon>Cyanobacteriota</taxon>
        <taxon>Cyanophyceae</taxon>
        <taxon>Nostocales</taxon>
        <taxon>Scytonemataceae</taxon>
        <taxon>Brasilonema</taxon>
        <taxon>Bromeliae group (in: Brasilonema)</taxon>
    </lineage>
</organism>
<protein>
    <submittedName>
        <fullName evidence="1">Uncharacterized protein</fullName>
    </submittedName>
</protein>
<gene>
    <name evidence="1" type="ORF">DP114_32445</name>
</gene>
<evidence type="ECO:0000313" key="1">
    <source>
        <dbReference type="EMBL" id="QDL11987.1"/>
    </source>
</evidence>
<name>A0A856MR86_9CYAN</name>
<dbReference type="RefSeq" id="WP_169264042.1">
    <property type="nucleotide sequence ID" value="NZ_CAWOXK010000001.1"/>
</dbReference>
<dbReference type="AlphaFoldDB" id="A0A856MR86"/>
<reference evidence="1 2" key="1">
    <citation type="submission" date="2018-06" db="EMBL/GenBank/DDBJ databases">
        <title>Comparative genomics of Brasilonema spp. strains.</title>
        <authorList>
            <person name="Alvarenga D.O."/>
            <person name="Fiore M.F."/>
            <person name="Varani A.M."/>
        </authorList>
    </citation>
    <scope>NUCLEOTIDE SEQUENCE [LARGE SCALE GENOMIC DNA]</scope>
    <source>
        <strain evidence="1 2">CENA114</strain>
    </source>
</reference>
<dbReference type="KEGG" id="bsen:DP114_32445"/>
<accession>A0A856MR86</accession>
<keyword evidence="2" id="KW-1185">Reference proteome</keyword>
<dbReference type="Proteomes" id="UP000503129">
    <property type="component" value="Chromosome"/>
</dbReference>